<evidence type="ECO:0000256" key="3">
    <source>
        <dbReference type="ARBA" id="ARBA00023015"/>
    </source>
</evidence>
<gene>
    <name evidence="7" type="ORF">HHL10_16790</name>
</gene>
<evidence type="ECO:0000313" key="7">
    <source>
        <dbReference type="EMBL" id="NML16641.1"/>
    </source>
</evidence>
<dbReference type="Pfam" id="PF00155">
    <property type="entry name" value="Aminotran_1_2"/>
    <property type="match status" value="1"/>
</dbReference>
<keyword evidence="7" id="KW-0032">Aminotransferase</keyword>
<dbReference type="EMBL" id="JABBFW010000011">
    <property type="protein sequence ID" value="NML16641.1"/>
    <property type="molecule type" value="Genomic_DNA"/>
</dbReference>
<dbReference type="Proteomes" id="UP000574067">
    <property type="component" value="Unassembled WGS sequence"/>
</dbReference>
<dbReference type="Pfam" id="PF00392">
    <property type="entry name" value="GntR"/>
    <property type="match status" value="1"/>
</dbReference>
<dbReference type="InterPro" id="IPR015421">
    <property type="entry name" value="PyrdxlP-dep_Trfase_major"/>
</dbReference>
<dbReference type="Gene3D" id="3.40.640.10">
    <property type="entry name" value="Type I PLP-dependent aspartate aminotransferase-like (Major domain)"/>
    <property type="match status" value="1"/>
</dbReference>
<comment type="caution">
    <text evidence="7">The sequence shown here is derived from an EMBL/GenBank/DDBJ whole genome shotgun (WGS) entry which is preliminary data.</text>
</comment>
<dbReference type="PANTHER" id="PTHR46577">
    <property type="entry name" value="HTH-TYPE TRANSCRIPTIONAL REGULATORY PROTEIN GABR"/>
    <property type="match status" value="1"/>
</dbReference>
<dbReference type="InterPro" id="IPR000524">
    <property type="entry name" value="Tscrpt_reg_HTH_GntR"/>
</dbReference>
<protein>
    <submittedName>
        <fullName evidence="7">PLP-dependent aminotransferase family protein</fullName>
    </submittedName>
</protein>
<evidence type="ECO:0000256" key="5">
    <source>
        <dbReference type="ARBA" id="ARBA00023163"/>
    </source>
</evidence>
<evidence type="ECO:0000259" key="6">
    <source>
        <dbReference type="PROSITE" id="PS50949"/>
    </source>
</evidence>
<dbReference type="GO" id="GO:0003700">
    <property type="term" value="F:DNA-binding transcription factor activity"/>
    <property type="evidence" value="ECO:0007669"/>
    <property type="project" value="InterPro"/>
</dbReference>
<keyword evidence="7" id="KW-0808">Transferase</keyword>
<comment type="similarity">
    <text evidence="1">In the C-terminal section; belongs to the class-I pyridoxal-phosphate-dependent aminotransferase family.</text>
</comment>
<dbReference type="GO" id="GO:0030170">
    <property type="term" value="F:pyridoxal phosphate binding"/>
    <property type="evidence" value="ECO:0007669"/>
    <property type="project" value="InterPro"/>
</dbReference>
<dbReference type="PROSITE" id="PS50949">
    <property type="entry name" value="HTH_GNTR"/>
    <property type="match status" value="1"/>
</dbReference>
<evidence type="ECO:0000256" key="2">
    <source>
        <dbReference type="ARBA" id="ARBA00022898"/>
    </source>
</evidence>
<dbReference type="CDD" id="cd00609">
    <property type="entry name" value="AAT_like"/>
    <property type="match status" value="1"/>
</dbReference>
<evidence type="ECO:0000256" key="4">
    <source>
        <dbReference type="ARBA" id="ARBA00023125"/>
    </source>
</evidence>
<dbReference type="InterPro" id="IPR036388">
    <property type="entry name" value="WH-like_DNA-bd_sf"/>
</dbReference>
<dbReference type="SMART" id="SM00345">
    <property type="entry name" value="HTH_GNTR"/>
    <property type="match status" value="1"/>
</dbReference>
<dbReference type="GO" id="GO:0008483">
    <property type="term" value="F:transaminase activity"/>
    <property type="evidence" value="ECO:0007669"/>
    <property type="project" value="UniProtKB-KW"/>
</dbReference>
<keyword evidence="4" id="KW-0238">DNA-binding</keyword>
<feature type="domain" description="HTH gntR-type" evidence="6">
    <location>
        <begin position="10"/>
        <end position="78"/>
    </location>
</feature>
<dbReference type="PANTHER" id="PTHR46577:SF2">
    <property type="entry name" value="TRANSCRIPTIONAL REGULATORY PROTEIN"/>
    <property type="match status" value="1"/>
</dbReference>
<dbReference type="InterPro" id="IPR051446">
    <property type="entry name" value="HTH_trans_reg/aminotransferase"/>
</dbReference>
<dbReference type="RefSeq" id="WP_169161544.1">
    <property type="nucleotide sequence ID" value="NZ_JABBFW010000011.1"/>
</dbReference>
<keyword evidence="3" id="KW-0805">Transcription regulation</keyword>
<keyword evidence="5" id="KW-0804">Transcription</keyword>
<dbReference type="AlphaFoldDB" id="A0A848FFG6"/>
<dbReference type="GO" id="GO:0003677">
    <property type="term" value="F:DNA binding"/>
    <property type="evidence" value="ECO:0007669"/>
    <property type="project" value="UniProtKB-KW"/>
</dbReference>
<reference evidence="7 8" key="1">
    <citation type="submission" date="2020-04" db="EMBL/GenBank/DDBJ databases">
        <title>Azohydromonas sp. isolated from soil.</title>
        <authorList>
            <person name="Dahal R.H."/>
        </authorList>
    </citation>
    <scope>NUCLEOTIDE SEQUENCE [LARGE SCALE GENOMIC DNA]</scope>
    <source>
        <strain evidence="7 8">G-1-1-14</strain>
    </source>
</reference>
<organism evidence="7 8">
    <name type="scientific">Azohydromonas caseinilytica</name>
    <dbReference type="NCBI Taxonomy" id="2728836"/>
    <lineage>
        <taxon>Bacteria</taxon>
        <taxon>Pseudomonadati</taxon>
        <taxon>Pseudomonadota</taxon>
        <taxon>Betaproteobacteria</taxon>
        <taxon>Burkholderiales</taxon>
        <taxon>Sphaerotilaceae</taxon>
        <taxon>Azohydromonas</taxon>
    </lineage>
</organism>
<keyword evidence="8" id="KW-1185">Reference proteome</keyword>
<dbReference type="Gene3D" id="1.10.10.10">
    <property type="entry name" value="Winged helix-like DNA-binding domain superfamily/Winged helix DNA-binding domain"/>
    <property type="match status" value="1"/>
</dbReference>
<proteinExistence type="inferred from homology"/>
<sequence length="464" mass="51916">MLDLQPRSSVPLVTQIVEGFRRLAETGKLRPGTKVPSVRQFAAAHEVSVFTVVEAYDRLVAQGWLVSRPHQGFFVRQRLPQAAADAAERPGSGFDSMWYLRKIFENRELRLKPGCGWLPGDWLFEDGMRRALRQLATEPIDITGYGHPKGYTELRRLLSAQLAEQEITAPAEQLLLTQGSSQALDLAARRLVRPGDAVLVDQPGYANLLFMLRLQGARLVGVPRTPNGWDLAALPALIQEHRPRVFFTQPRLQSPTGSIAPLSQLHRLLQLAEQHDITLVENDIYAELDPEPRASLASLDQLQRVVHIGSFSKTISPNLRVGWLAAHPDLIEDLGQLKMVAGLTSSELNERLVHIALTDSRWRRHLKGLRERLMQAQQRVAARLADIGFELFAEPGCGLYLWARHPDVADSGELSNRAAAEGIMLGPGHLFMTELAPSPWLRFNVAHCDDERLFSFLEAQRRGI</sequence>
<dbReference type="SUPFAM" id="SSF53383">
    <property type="entry name" value="PLP-dependent transferases"/>
    <property type="match status" value="1"/>
</dbReference>
<accession>A0A848FFG6</accession>
<evidence type="ECO:0000256" key="1">
    <source>
        <dbReference type="ARBA" id="ARBA00005384"/>
    </source>
</evidence>
<evidence type="ECO:0000313" key="8">
    <source>
        <dbReference type="Proteomes" id="UP000574067"/>
    </source>
</evidence>
<dbReference type="InterPro" id="IPR004839">
    <property type="entry name" value="Aminotransferase_I/II_large"/>
</dbReference>
<keyword evidence="2" id="KW-0663">Pyridoxal phosphate</keyword>
<dbReference type="SUPFAM" id="SSF46785">
    <property type="entry name" value="Winged helix' DNA-binding domain"/>
    <property type="match status" value="1"/>
</dbReference>
<dbReference type="InterPro" id="IPR015424">
    <property type="entry name" value="PyrdxlP-dep_Trfase"/>
</dbReference>
<dbReference type="InterPro" id="IPR036390">
    <property type="entry name" value="WH_DNA-bd_sf"/>
</dbReference>
<dbReference type="CDD" id="cd07377">
    <property type="entry name" value="WHTH_GntR"/>
    <property type="match status" value="1"/>
</dbReference>
<name>A0A848FFG6_9BURK</name>